<keyword evidence="2" id="KW-1185">Reference proteome</keyword>
<evidence type="ECO:0000313" key="2">
    <source>
        <dbReference type="Proteomes" id="UP001165063"/>
    </source>
</evidence>
<gene>
    <name evidence="1" type="ORF">Amon01_000266400</name>
</gene>
<dbReference type="EMBL" id="BSXU01001000">
    <property type="protein sequence ID" value="GMG22662.1"/>
    <property type="molecule type" value="Genomic_DNA"/>
</dbReference>
<sequence length="685" mass="78984">MTDIYHRLNKPITYTVPTTVLMMTSNLPQEIVCLIFQYVITDYLNYINSTINKKQSIGMEFMTKELVCLSDQNSALAGAVSMAFEQLELNSSVCKCRYFNKLADFILSRKIKLKSITMNYDYFNFEQSKAMDTLKYGCRKLKGWCVIGNDSNLLQYAPYLQFVTSLDASLTYAFNKSCFLQTLNDLTSLNTLSVIVTSTEQVGFLCHIANELRAWLASEFNREGRKVERRLKLIIEFLNLYSVQQEEKILSCLKELKEVFHKTKNMNINLSLNFFPESASMRNRFSELLAQFDSASTIRSHFSLDYDYQWVDSLPKLRELHLTHDRYRYLNNKSLIEISNSSTQWLSLNLEHLHDPHINLTKMTALRSLTLQYCDDLDCSFFNTLPDSLEFMSLLCVSFTSPSLTAKLPLNLRKLSILGDNCSLFDIPKNSLSKLKTVIIASNPFLVKRERKFDRSRTIDTQIQRFIANLPSTVGHLSVHIDKLPSTDAVRNESRLELPKELKRLSLVIDHPHSTFDLSCLPSSLQYFRFACFPNFSNQISSSLDTLDVDLISYELSFSEFWQRFISTLSNLRRVKLRYDYRETIDFRHLDLPDHLYSLSLVVFFHVSEPEAETDTVCGSITLCSLPSRLEFFGLIPDIGFWSDGVDKLRYRIVVDGNKGETVESIMTKMCLISSGSVHFECCQL</sequence>
<name>A0A9W6YUY5_AMBMO</name>
<proteinExistence type="predicted"/>
<comment type="caution">
    <text evidence="1">The sequence shown here is derived from an EMBL/GenBank/DDBJ whole genome shotgun (WGS) entry which is preliminary data.</text>
</comment>
<accession>A0A9W6YUY5</accession>
<organism evidence="1 2">
    <name type="scientific">Ambrosiozyma monospora</name>
    <name type="common">Yeast</name>
    <name type="synonym">Endomycopsis monosporus</name>
    <dbReference type="NCBI Taxonomy" id="43982"/>
    <lineage>
        <taxon>Eukaryota</taxon>
        <taxon>Fungi</taxon>
        <taxon>Dikarya</taxon>
        <taxon>Ascomycota</taxon>
        <taxon>Saccharomycotina</taxon>
        <taxon>Pichiomycetes</taxon>
        <taxon>Pichiales</taxon>
        <taxon>Pichiaceae</taxon>
        <taxon>Ambrosiozyma</taxon>
    </lineage>
</organism>
<protein>
    <submittedName>
        <fullName evidence="1">Unnamed protein product</fullName>
    </submittedName>
</protein>
<dbReference type="Proteomes" id="UP001165063">
    <property type="component" value="Unassembled WGS sequence"/>
</dbReference>
<dbReference type="AlphaFoldDB" id="A0A9W6YUY5"/>
<evidence type="ECO:0000313" key="1">
    <source>
        <dbReference type="EMBL" id="GMG22662.1"/>
    </source>
</evidence>
<reference evidence="1" key="1">
    <citation type="submission" date="2023-04" db="EMBL/GenBank/DDBJ databases">
        <title>Ambrosiozyma monospora NBRC 1965.</title>
        <authorList>
            <person name="Ichikawa N."/>
            <person name="Sato H."/>
            <person name="Tonouchi N."/>
        </authorList>
    </citation>
    <scope>NUCLEOTIDE SEQUENCE</scope>
    <source>
        <strain evidence="1">NBRC 1965</strain>
    </source>
</reference>